<evidence type="ECO:0000313" key="2">
    <source>
        <dbReference type="Proteomes" id="UP001152484"/>
    </source>
</evidence>
<proteinExistence type="predicted"/>
<reference evidence="1" key="1">
    <citation type="submission" date="2022-07" db="EMBL/GenBank/DDBJ databases">
        <authorList>
            <person name="Macas J."/>
            <person name="Novak P."/>
            <person name="Neumann P."/>
        </authorList>
    </citation>
    <scope>NUCLEOTIDE SEQUENCE</scope>
</reference>
<comment type="caution">
    <text evidence="1">The sequence shown here is derived from an EMBL/GenBank/DDBJ whole genome shotgun (WGS) entry which is preliminary data.</text>
</comment>
<gene>
    <name evidence="1" type="ORF">CEURO_LOCUS18653</name>
</gene>
<name>A0A9P0ZRS5_CUSEU</name>
<organism evidence="1 2">
    <name type="scientific">Cuscuta europaea</name>
    <name type="common">European dodder</name>
    <dbReference type="NCBI Taxonomy" id="41803"/>
    <lineage>
        <taxon>Eukaryota</taxon>
        <taxon>Viridiplantae</taxon>
        <taxon>Streptophyta</taxon>
        <taxon>Embryophyta</taxon>
        <taxon>Tracheophyta</taxon>
        <taxon>Spermatophyta</taxon>
        <taxon>Magnoliopsida</taxon>
        <taxon>eudicotyledons</taxon>
        <taxon>Gunneridae</taxon>
        <taxon>Pentapetalae</taxon>
        <taxon>asterids</taxon>
        <taxon>lamiids</taxon>
        <taxon>Solanales</taxon>
        <taxon>Convolvulaceae</taxon>
        <taxon>Cuscuteae</taxon>
        <taxon>Cuscuta</taxon>
        <taxon>Cuscuta subgen. Cuscuta</taxon>
    </lineage>
</organism>
<dbReference type="EMBL" id="CAMAPE010000053">
    <property type="protein sequence ID" value="CAH9109951.1"/>
    <property type="molecule type" value="Genomic_DNA"/>
</dbReference>
<accession>A0A9P0ZRS5</accession>
<evidence type="ECO:0000313" key="1">
    <source>
        <dbReference type="EMBL" id="CAH9109951.1"/>
    </source>
</evidence>
<dbReference type="Proteomes" id="UP001152484">
    <property type="component" value="Unassembled WGS sequence"/>
</dbReference>
<dbReference type="AlphaFoldDB" id="A0A9P0ZRS5"/>
<keyword evidence="2" id="KW-1185">Reference proteome</keyword>
<protein>
    <submittedName>
        <fullName evidence="1">Uncharacterized protein</fullName>
    </submittedName>
</protein>
<sequence length="112" mass="13058">MIIIYFKITASLGQCGIKWEGDFNARTYVNFSYRFVLFLKLWTMKIAATLSWHCGAYGKGVMTHYGKVSTQMRREYYYVVYPLRRLDGLRMLAGEFEQFKNGEEAEVGGIQK</sequence>